<feature type="signal peptide" evidence="2">
    <location>
        <begin position="1"/>
        <end position="21"/>
    </location>
</feature>
<keyword evidence="1" id="KW-1133">Transmembrane helix</keyword>
<protein>
    <recommendedName>
        <fullName evidence="5">LPXTG-motif cell wall anchor domain-containing protein</fullName>
    </recommendedName>
</protein>
<organism evidence="3 4">
    <name type="scientific">Lachnospira pectinoschiza</name>
    <dbReference type="NCBI Taxonomy" id="28052"/>
    <lineage>
        <taxon>Bacteria</taxon>
        <taxon>Bacillati</taxon>
        <taxon>Bacillota</taxon>
        <taxon>Clostridia</taxon>
        <taxon>Lachnospirales</taxon>
        <taxon>Lachnospiraceae</taxon>
        <taxon>Lachnospira</taxon>
    </lineage>
</organism>
<feature type="chain" id="PRO_5010353808" description="LPXTG-motif cell wall anchor domain-containing protein" evidence="2">
    <location>
        <begin position="22"/>
        <end position="234"/>
    </location>
</feature>
<gene>
    <name evidence="3" type="ORF">SAMN05216544_2165</name>
</gene>
<keyword evidence="4" id="KW-1185">Reference proteome</keyword>
<name>A0A1G9ZKY3_9FIRM</name>
<evidence type="ECO:0000313" key="3">
    <source>
        <dbReference type="EMBL" id="SDN21306.1"/>
    </source>
</evidence>
<keyword evidence="1" id="KW-0812">Transmembrane</keyword>
<dbReference type="EMBL" id="FNHZ01000008">
    <property type="protein sequence ID" value="SDN21306.1"/>
    <property type="molecule type" value="Genomic_DNA"/>
</dbReference>
<evidence type="ECO:0000256" key="2">
    <source>
        <dbReference type="SAM" id="SignalP"/>
    </source>
</evidence>
<evidence type="ECO:0000256" key="1">
    <source>
        <dbReference type="SAM" id="Phobius"/>
    </source>
</evidence>
<evidence type="ECO:0008006" key="5">
    <source>
        <dbReference type="Google" id="ProtNLM"/>
    </source>
</evidence>
<sequence>MKKKILAMVLSLVLVGVPAMAVLADSSSSTTSTESTITVDVTAEETNEDQAEVTIDSDSALTADDLNADGYALDDLNDATITDMATQIANVLNDLSSVATLLDSSVLAKAAKDTSYKVAATVLAYVDIEIDTATENSDGTYTVTLELPNVAANEEVLILHYDDDAGEFETIKPTSVGSGTVTFNVSSFSPFAFVKLDVSTPSGDTAPIVLYVLLAVAALAVIAVVSRKYLKAAK</sequence>
<proteinExistence type="predicted"/>
<dbReference type="RefSeq" id="WP_074522143.1">
    <property type="nucleotide sequence ID" value="NZ_FNHZ01000008.1"/>
</dbReference>
<feature type="transmembrane region" description="Helical" evidence="1">
    <location>
        <begin position="208"/>
        <end position="226"/>
    </location>
</feature>
<dbReference type="AlphaFoldDB" id="A0A1G9ZKY3"/>
<reference evidence="4" key="1">
    <citation type="submission" date="2016-10" db="EMBL/GenBank/DDBJ databases">
        <authorList>
            <person name="Varghese N."/>
            <person name="Submissions S."/>
        </authorList>
    </citation>
    <scope>NUCLEOTIDE SEQUENCE [LARGE SCALE GENOMIC DNA]</scope>
    <source>
        <strain evidence="4">M83</strain>
    </source>
</reference>
<keyword evidence="2" id="KW-0732">Signal</keyword>
<accession>A0A1G9ZKY3</accession>
<keyword evidence="1" id="KW-0472">Membrane</keyword>
<dbReference type="Proteomes" id="UP000187651">
    <property type="component" value="Unassembled WGS sequence"/>
</dbReference>
<evidence type="ECO:0000313" key="4">
    <source>
        <dbReference type="Proteomes" id="UP000187651"/>
    </source>
</evidence>